<comment type="catalytic activity">
    <reaction evidence="1">
        <text>thiamine + H2O = 5-(2-hydroxyethyl)-4-methylthiazole + 4-amino-5-hydroxymethyl-2-methylpyrimidine + H(+)</text>
        <dbReference type="Rhea" id="RHEA:17509"/>
        <dbReference type="ChEBI" id="CHEBI:15377"/>
        <dbReference type="ChEBI" id="CHEBI:15378"/>
        <dbReference type="ChEBI" id="CHEBI:16892"/>
        <dbReference type="ChEBI" id="CHEBI:17957"/>
        <dbReference type="ChEBI" id="CHEBI:18385"/>
        <dbReference type="EC" id="3.5.99.2"/>
    </reaction>
</comment>
<comment type="pathway">
    <text evidence="1">Cofactor biosynthesis; thiamine diphosphate biosynthesis.</text>
</comment>
<keyword evidence="1" id="KW-0784">Thiamine biosynthesis</keyword>
<proteinExistence type="inferred from homology"/>
<dbReference type="CDD" id="cd19365">
    <property type="entry name" value="TenA_C-like"/>
    <property type="match status" value="1"/>
</dbReference>
<comment type="similarity">
    <text evidence="1">Belongs to the TenA family.</text>
</comment>
<dbReference type="UniPathway" id="UPA00060"/>
<gene>
    <name evidence="3" type="primary">tenA</name>
    <name evidence="3" type="ORF">I6H88_17020</name>
</gene>
<dbReference type="PANTHER" id="PTHR43198:SF2">
    <property type="entry name" value="SI:CH1073-67J19.1-RELATED"/>
    <property type="match status" value="1"/>
</dbReference>
<evidence type="ECO:0000256" key="1">
    <source>
        <dbReference type="RuleBase" id="RU363093"/>
    </source>
</evidence>
<keyword evidence="4" id="KW-1185">Reference proteome</keyword>
<accession>A0A7T7UXP4</accession>
<dbReference type="EC" id="3.5.99.2" evidence="1"/>
<dbReference type="AlphaFoldDB" id="A0A7T7UXP4"/>
<dbReference type="InterPro" id="IPR016084">
    <property type="entry name" value="Haem_Oase-like_multi-hlx"/>
</dbReference>
<dbReference type="Gene3D" id="1.20.910.10">
    <property type="entry name" value="Heme oxygenase-like"/>
    <property type="match status" value="1"/>
</dbReference>
<sequence>MKWTEQTWEKIEKKYNAILQMPFIQELASGSLGRDKFQFYMAQDSLYLEHFGRALALIGSRAYDIQDALAYMRFAEGAIVVENALHESYFEDFGVTDKGILQPACHHYIHFLKSTSALECVEVAMAATLPCFWIYEKVGEHILSNQRPDNNPYQRWIDTYGGDEFGTAVQRAIDICDRAAENTTPIIRERMTEAFITATRMEYHFWEAAYELKTWK</sequence>
<evidence type="ECO:0000313" key="4">
    <source>
        <dbReference type="Proteomes" id="UP000595426"/>
    </source>
</evidence>
<dbReference type="NCBIfam" id="TIGR04306">
    <property type="entry name" value="salvage_TenA"/>
    <property type="match status" value="1"/>
</dbReference>
<dbReference type="InterPro" id="IPR050967">
    <property type="entry name" value="Thiamine_Salvage_TenA"/>
</dbReference>
<comment type="catalytic activity">
    <reaction evidence="1">
        <text>4-amino-5-aminomethyl-2-methylpyrimidine + H2O = 4-amino-5-hydroxymethyl-2-methylpyrimidine + NH4(+)</text>
        <dbReference type="Rhea" id="RHEA:31799"/>
        <dbReference type="ChEBI" id="CHEBI:15377"/>
        <dbReference type="ChEBI" id="CHEBI:16892"/>
        <dbReference type="ChEBI" id="CHEBI:28938"/>
        <dbReference type="ChEBI" id="CHEBI:63416"/>
        <dbReference type="EC" id="3.5.99.2"/>
    </reaction>
</comment>
<keyword evidence="1" id="KW-0378">Hydrolase</keyword>
<dbReference type="GO" id="GO:0050334">
    <property type="term" value="F:thiaminase activity"/>
    <property type="evidence" value="ECO:0007669"/>
    <property type="project" value="UniProtKB-EC"/>
</dbReference>
<evidence type="ECO:0000313" key="3">
    <source>
        <dbReference type="EMBL" id="QQN58114.1"/>
    </source>
</evidence>
<dbReference type="Proteomes" id="UP000595426">
    <property type="component" value="Chromosome"/>
</dbReference>
<dbReference type="SUPFAM" id="SSF48613">
    <property type="entry name" value="Heme oxygenase-like"/>
    <property type="match status" value="1"/>
</dbReference>
<feature type="domain" description="Thiaminase-2/PQQC" evidence="2">
    <location>
        <begin position="8"/>
        <end position="211"/>
    </location>
</feature>
<dbReference type="GO" id="GO:0009228">
    <property type="term" value="P:thiamine biosynthetic process"/>
    <property type="evidence" value="ECO:0007669"/>
    <property type="project" value="UniProtKB-KW"/>
</dbReference>
<dbReference type="RefSeq" id="WP_034867802.1">
    <property type="nucleotide sequence ID" value="NZ_CP067018.1"/>
</dbReference>
<dbReference type="InterPro" id="IPR027574">
    <property type="entry name" value="Thiaminase_II"/>
</dbReference>
<name>A0A7T7UXP4_9FLAO</name>
<dbReference type="GO" id="GO:0009229">
    <property type="term" value="P:thiamine diphosphate biosynthetic process"/>
    <property type="evidence" value="ECO:0007669"/>
    <property type="project" value="UniProtKB-UniPathway"/>
</dbReference>
<dbReference type="PANTHER" id="PTHR43198">
    <property type="entry name" value="BIFUNCTIONAL TH2 PROTEIN"/>
    <property type="match status" value="1"/>
</dbReference>
<reference evidence="3 4" key="1">
    <citation type="submission" date="2020-12" db="EMBL/GenBank/DDBJ databases">
        <title>FDA dAtabase for Regulatory Grade micrObial Sequences (FDA-ARGOS): Supporting development and validation of Infectious Disease Dx tests.</title>
        <authorList>
            <person name="Kerrigan L."/>
            <person name="Long C."/>
            <person name="Tallon L."/>
            <person name="Sadzewicz L."/>
            <person name="Zhao X."/>
            <person name="Boylan J."/>
            <person name="Ott S."/>
            <person name="Bowen H."/>
            <person name="Vavikolanu K."/>
            <person name="Mehta A."/>
            <person name="Aluvathingal J."/>
            <person name="Nadendla S."/>
            <person name="Yan Y."/>
            <person name="Sichtig H."/>
        </authorList>
    </citation>
    <scope>NUCLEOTIDE SEQUENCE [LARGE SCALE GENOMIC DNA]</scope>
    <source>
        <strain evidence="3 4">FDAARGOS_1031</strain>
    </source>
</reference>
<dbReference type="Pfam" id="PF03070">
    <property type="entry name" value="TENA_THI-4"/>
    <property type="match status" value="1"/>
</dbReference>
<evidence type="ECO:0000259" key="2">
    <source>
        <dbReference type="Pfam" id="PF03070"/>
    </source>
</evidence>
<comment type="function">
    <text evidence="1">Catalyzes an amino-pyrimidine hydrolysis reaction at the C5' of the pyrimidine moiety of thiamine compounds, a reaction that is part of a thiamine salvage pathway.</text>
</comment>
<dbReference type="GO" id="GO:0005829">
    <property type="term" value="C:cytosol"/>
    <property type="evidence" value="ECO:0007669"/>
    <property type="project" value="TreeGrafter"/>
</dbReference>
<dbReference type="EMBL" id="CP067018">
    <property type="protein sequence ID" value="QQN58114.1"/>
    <property type="molecule type" value="Genomic_DNA"/>
</dbReference>
<protein>
    <recommendedName>
        <fullName evidence="1">Aminopyrimidine aminohydrolase</fullName>
        <ecNumber evidence="1">3.5.99.2</ecNumber>
    </recommendedName>
</protein>
<dbReference type="InterPro" id="IPR004305">
    <property type="entry name" value="Thiaminase-2/PQQC"/>
</dbReference>
<organism evidence="3 4">
    <name type="scientific">Elizabethkingia bruuniana</name>
    <dbReference type="NCBI Taxonomy" id="1756149"/>
    <lineage>
        <taxon>Bacteria</taxon>
        <taxon>Pseudomonadati</taxon>
        <taxon>Bacteroidota</taxon>
        <taxon>Flavobacteriia</taxon>
        <taxon>Flavobacteriales</taxon>
        <taxon>Weeksellaceae</taxon>
        <taxon>Elizabethkingia</taxon>
    </lineage>
</organism>